<feature type="region of interest" description="Disordered" evidence="1">
    <location>
        <begin position="79"/>
        <end position="112"/>
    </location>
</feature>
<protein>
    <submittedName>
        <fullName evidence="2">Uncharacterized protein</fullName>
    </submittedName>
</protein>
<dbReference type="EMBL" id="CM029053">
    <property type="protein sequence ID" value="KAG2550610.1"/>
    <property type="molecule type" value="Genomic_DNA"/>
</dbReference>
<evidence type="ECO:0000256" key="1">
    <source>
        <dbReference type="SAM" id="MobiDB-lite"/>
    </source>
</evidence>
<evidence type="ECO:0000313" key="2">
    <source>
        <dbReference type="EMBL" id="KAG2550610.1"/>
    </source>
</evidence>
<dbReference type="Proteomes" id="UP000823388">
    <property type="component" value="Chromosome 9K"/>
</dbReference>
<comment type="caution">
    <text evidence="2">The sequence shown here is derived from an EMBL/GenBank/DDBJ whole genome shotgun (WGS) entry which is preliminary data.</text>
</comment>
<accession>A0A8T0NMJ7</accession>
<feature type="compositionally biased region" description="Low complexity" evidence="1">
    <location>
        <begin position="79"/>
        <end position="93"/>
    </location>
</feature>
<gene>
    <name evidence="2" type="ORF">PVAP13_9KG327232</name>
</gene>
<dbReference type="AlphaFoldDB" id="A0A8T0NMJ7"/>
<sequence length="138" mass="14110">MGFWRHHSTVSSTRRPRARAFKCVKAASHGPARLRAPPCALALRRPPVYVPTPWPIRPVYRPGQPVAIAVAFAASRSSLPRAAGGASSPSSVGGRPGGAGTGPADRDPTAGEAVRAAGAVAVFVHGEPNRLGRGGGGH</sequence>
<organism evidence="2 3">
    <name type="scientific">Panicum virgatum</name>
    <name type="common">Blackwell switchgrass</name>
    <dbReference type="NCBI Taxonomy" id="38727"/>
    <lineage>
        <taxon>Eukaryota</taxon>
        <taxon>Viridiplantae</taxon>
        <taxon>Streptophyta</taxon>
        <taxon>Embryophyta</taxon>
        <taxon>Tracheophyta</taxon>
        <taxon>Spermatophyta</taxon>
        <taxon>Magnoliopsida</taxon>
        <taxon>Liliopsida</taxon>
        <taxon>Poales</taxon>
        <taxon>Poaceae</taxon>
        <taxon>PACMAD clade</taxon>
        <taxon>Panicoideae</taxon>
        <taxon>Panicodae</taxon>
        <taxon>Paniceae</taxon>
        <taxon>Panicinae</taxon>
        <taxon>Panicum</taxon>
        <taxon>Panicum sect. Hiantes</taxon>
    </lineage>
</organism>
<reference evidence="2" key="1">
    <citation type="submission" date="2020-05" db="EMBL/GenBank/DDBJ databases">
        <title>WGS assembly of Panicum virgatum.</title>
        <authorList>
            <person name="Lovell J.T."/>
            <person name="Jenkins J."/>
            <person name="Shu S."/>
            <person name="Juenger T.E."/>
            <person name="Schmutz J."/>
        </authorList>
    </citation>
    <scope>NUCLEOTIDE SEQUENCE</scope>
    <source>
        <strain evidence="2">AP13</strain>
    </source>
</reference>
<evidence type="ECO:0000313" key="3">
    <source>
        <dbReference type="Proteomes" id="UP000823388"/>
    </source>
</evidence>
<proteinExistence type="predicted"/>
<name>A0A8T0NMJ7_PANVG</name>
<keyword evidence="3" id="KW-1185">Reference proteome</keyword>